<dbReference type="PANTHER" id="PTHR45188">
    <property type="entry name" value="DNAJ PROTEIN P58IPK HOMOLOG"/>
    <property type="match status" value="1"/>
</dbReference>
<evidence type="ECO:0000256" key="2">
    <source>
        <dbReference type="ARBA" id="ARBA00022803"/>
    </source>
</evidence>
<proteinExistence type="predicted"/>
<feature type="repeat" description="TPR" evidence="3">
    <location>
        <begin position="146"/>
        <end position="179"/>
    </location>
</feature>
<dbReference type="Proteomes" id="UP000664844">
    <property type="component" value="Unassembled WGS sequence"/>
</dbReference>
<dbReference type="PROSITE" id="PS50005">
    <property type="entry name" value="TPR"/>
    <property type="match status" value="2"/>
</dbReference>
<evidence type="ECO:0000256" key="3">
    <source>
        <dbReference type="PROSITE-ProRule" id="PRU00339"/>
    </source>
</evidence>
<dbReference type="Pfam" id="PF07719">
    <property type="entry name" value="TPR_2"/>
    <property type="match status" value="2"/>
</dbReference>
<dbReference type="RefSeq" id="WP_207087731.1">
    <property type="nucleotide sequence ID" value="NZ_JAFLQW010000239.1"/>
</dbReference>
<gene>
    <name evidence="4" type="ORF">J0895_08785</name>
</gene>
<dbReference type="Gene3D" id="1.25.40.10">
    <property type="entry name" value="Tetratricopeptide repeat domain"/>
    <property type="match status" value="2"/>
</dbReference>
<feature type="repeat" description="TPR" evidence="3">
    <location>
        <begin position="100"/>
        <end position="133"/>
    </location>
</feature>
<organism evidence="4 5">
    <name type="scientific">Phormidium pseudopriestleyi FRX01</name>
    <dbReference type="NCBI Taxonomy" id="1759528"/>
    <lineage>
        <taxon>Bacteria</taxon>
        <taxon>Bacillati</taxon>
        <taxon>Cyanobacteriota</taxon>
        <taxon>Cyanophyceae</taxon>
        <taxon>Oscillatoriophycideae</taxon>
        <taxon>Oscillatoriales</taxon>
        <taxon>Oscillatoriaceae</taxon>
        <taxon>Phormidium</taxon>
    </lineage>
</organism>
<dbReference type="SUPFAM" id="SSF48452">
    <property type="entry name" value="TPR-like"/>
    <property type="match status" value="1"/>
</dbReference>
<reference evidence="4 5" key="1">
    <citation type="submission" date="2021-03" db="EMBL/GenBank/DDBJ databases">
        <title>Metabolic Capacity of the Antarctic Cyanobacterium Phormidium pseudopriestleyi that Sustains Oxygenic Photosynthesis in the Presence of Hydrogen Sulfide.</title>
        <authorList>
            <person name="Lumian J.E."/>
            <person name="Jungblut A.D."/>
            <person name="Dillon M.L."/>
            <person name="Hawes I."/>
            <person name="Doran P.T."/>
            <person name="Mackey T.J."/>
            <person name="Dick G.J."/>
            <person name="Grettenberger C.L."/>
            <person name="Sumner D.Y."/>
        </authorList>
    </citation>
    <scope>NUCLEOTIDE SEQUENCE [LARGE SCALE GENOMIC DNA]</scope>
    <source>
        <strain evidence="4 5">FRX01</strain>
    </source>
</reference>
<dbReference type="InterPro" id="IPR013105">
    <property type="entry name" value="TPR_2"/>
</dbReference>
<dbReference type="InterPro" id="IPR011990">
    <property type="entry name" value="TPR-like_helical_dom_sf"/>
</dbReference>
<dbReference type="EMBL" id="JAFLQW010000239">
    <property type="protein sequence ID" value="MBO0349197.1"/>
    <property type="molecule type" value="Genomic_DNA"/>
</dbReference>
<keyword evidence="1" id="KW-0677">Repeat</keyword>
<evidence type="ECO:0000256" key="1">
    <source>
        <dbReference type="ARBA" id="ARBA00022737"/>
    </source>
</evidence>
<dbReference type="InterPro" id="IPR019734">
    <property type="entry name" value="TPR_rpt"/>
</dbReference>
<name>A0ABS3FS43_9CYAN</name>
<dbReference type="PROSITE" id="PS50293">
    <property type="entry name" value="TPR_REGION"/>
    <property type="match status" value="2"/>
</dbReference>
<feature type="non-terminal residue" evidence="4">
    <location>
        <position position="1"/>
    </location>
</feature>
<evidence type="ECO:0000313" key="5">
    <source>
        <dbReference type="Proteomes" id="UP000664844"/>
    </source>
</evidence>
<accession>A0ABS3FS43</accession>
<keyword evidence="5" id="KW-1185">Reference proteome</keyword>
<dbReference type="PANTHER" id="PTHR45188:SF2">
    <property type="entry name" value="DNAJ HOMOLOG SUBFAMILY C MEMBER 7"/>
    <property type="match status" value="1"/>
</dbReference>
<comment type="caution">
    <text evidence="4">The sequence shown here is derived from an EMBL/GenBank/DDBJ whole genome shotgun (WGS) entry which is preliminary data.</text>
</comment>
<evidence type="ECO:0000313" key="4">
    <source>
        <dbReference type="EMBL" id="MBO0349197.1"/>
    </source>
</evidence>
<keyword evidence="2 3" id="KW-0802">TPR repeat</keyword>
<sequence length="324" mass="35462">DNTVRLWPMRWKNWLEMGCNQLQYHPALVAPETDVAREAGETCQKYVWNKTESAQFLVRQGRALARSEDIQGGVAKFQQAKKLDATLNLEPEAEAKRLAVTVLLEAGKDLAGQGEYNEAIEKFQQALTLDPNLNLEPEAEAKRIAVPALVEAGKDLAGQGEYNEAVEKFQQALTLDPTLNLEPEAEAKRIAVPVLVARGEQGVKDKKYQAAVEAYTAAQNIDDTVEISAQTWNEICWLGSLRGEAVGVLEACNQAVTLEPGYVGNRGLAKALTGDNEGAIQDFQAFIQLSDNPGANRQVQGYINALRAGENPFTEAEIKQLLGE</sequence>
<protein>
    <submittedName>
        <fullName evidence="4">Tetratricopeptide repeat protein</fullName>
    </submittedName>
</protein>
<dbReference type="SMART" id="SM00028">
    <property type="entry name" value="TPR"/>
    <property type="match status" value="5"/>
</dbReference>